<feature type="compositionally biased region" description="Polar residues" evidence="5">
    <location>
        <begin position="1"/>
        <end position="13"/>
    </location>
</feature>
<sequence>MSNTANTSPSTNPRAPAALNNLDKGTTKAYAADPAKLILDSETKEDGGQWLEHTTISTRDDTISFWKLFLDNWLYVVTYCSVFGSFGVCVGFLGPTVFDLGCQTHSDLKQMNWVFFVQLIMTLVGSISAGFMADRIPSHSLMLIGAVGVSLAMFVIPACNNLGALIFVLVVMGWCMGCLDCLANLKIIMMFGKNVGPFLQAMHCSYGIGAFVSPMIASAFLLNRDCSPYIDGFTIETPSYRSYSVNETGSEFSTVTLRIPPQPQRVFRYTHMSRLPKAFYILGGLQLCIAALVAYVIFQEKRGQLKPRNVAFDHGAQGHMLTPVKGFKVDRIGGWLRDTCCACGGREVILITMFTCLLLFVFDGLQSSFANYIYTYAHESGVKGLKKYEGAVLDASFWGLFAAGRLIAVPVASRFTASFMLAVNIIGCAVALLFTIIFRWSHVMIYIGTCSVGLFVSSMSPTVMSMAEQFIDINPSITTCLVVIAALGEALCPVIVGNLVVNTGPSSFLVFCFTFSVAAIFLYAALLMVGRQSEKFKASKPESFFWLSGKQLIVEGESTFIKPSSIKYYSRMSESDSNMEMGPMGSRDNLTENVGN</sequence>
<dbReference type="InterPro" id="IPR036259">
    <property type="entry name" value="MFS_trans_sf"/>
</dbReference>
<feature type="transmembrane region" description="Helical" evidence="6">
    <location>
        <begin position="419"/>
        <end position="438"/>
    </location>
</feature>
<evidence type="ECO:0000256" key="1">
    <source>
        <dbReference type="ARBA" id="ARBA00022692"/>
    </source>
</evidence>
<comment type="caution">
    <text evidence="7">The sequence shown here is derived from an EMBL/GenBank/DDBJ whole genome shotgun (WGS) entry which is preliminary data.</text>
</comment>
<feature type="transmembrane region" description="Helical" evidence="6">
    <location>
        <begin position="348"/>
        <end position="375"/>
    </location>
</feature>
<organism evidence="7 8">
    <name type="scientific">Lymnaea stagnalis</name>
    <name type="common">Great pond snail</name>
    <name type="synonym">Helix stagnalis</name>
    <dbReference type="NCBI Taxonomy" id="6523"/>
    <lineage>
        <taxon>Eukaryota</taxon>
        <taxon>Metazoa</taxon>
        <taxon>Spiralia</taxon>
        <taxon>Lophotrochozoa</taxon>
        <taxon>Mollusca</taxon>
        <taxon>Gastropoda</taxon>
        <taxon>Heterobranchia</taxon>
        <taxon>Euthyneura</taxon>
        <taxon>Panpulmonata</taxon>
        <taxon>Hygrophila</taxon>
        <taxon>Lymnaeoidea</taxon>
        <taxon>Lymnaeidae</taxon>
        <taxon>Lymnaea</taxon>
    </lineage>
</organism>
<evidence type="ECO:0000256" key="4">
    <source>
        <dbReference type="ARBA" id="ARBA00040840"/>
    </source>
</evidence>
<evidence type="ECO:0000313" key="7">
    <source>
        <dbReference type="EMBL" id="CAL1544026.1"/>
    </source>
</evidence>
<dbReference type="Gene3D" id="1.20.1250.20">
    <property type="entry name" value="MFS general substrate transporter like domains"/>
    <property type="match status" value="2"/>
</dbReference>
<dbReference type="PANTHER" id="PTHR23121:SF10">
    <property type="entry name" value="MAJOR FACILITATOR SUPERFAMILY DOMAIN-CONTAINING PROTEIN 4A"/>
    <property type="match status" value="1"/>
</dbReference>
<protein>
    <recommendedName>
        <fullName evidence="4">Major facilitator superfamily domain-containing protein 4A</fullName>
    </recommendedName>
</protein>
<feature type="transmembrane region" description="Helical" evidence="6">
    <location>
        <begin position="204"/>
        <end position="222"/>
    </location>
</feature>
<feature type="transmembrane region" description="Helical" evidence="6">
    <location>
        <begin position="278"/>
        <end position="298"/>
    </location>
</feature>
<dbReference type="EMBL" id="CAXITT010000591">
    <property type="protein sequence ID" value="CAL1544026.1"/>
    <property type="molecule type" value="Genomic_DNA"/>
</dbReference>
<feature type="transmembrane region" description="Helical" evidence="6">
    <location>
        <begin position="508"/>
        <end position="530"/>
    </location>
</feature>
<dbReference type="GO" id="GO:0022857">
    <property type="term" value="F:transmembrane transporter activity"/>
    <property type="evidence" value="ECO:0007669"/>
    <property type="project" value="InterPro"/>
</dbReference>
<feature type="transmembrane region" description="Helical" evidence="6">
    <location>
        <begin position="73"/>
        <end position="93"/>
    </location>
</feature>
<evidence type="ECO:0000256" key="5">
    <source>
        <dbReference type="SAM" id="MobiDB-lite"/>
    </source>
</evidence>
<evidence type="ECO:0000256" key="3">
    <source>
        <dbReference type="ARBA" id="ARBA00023136"/>
    </source>
</evidence>
<feature type="region of interest" description="Disordered" evidence="5">
    <location>
        <begin position="575"/>
        <end position="596"/>
    </location>
</feature>
<feature type="transmembrane region" description="Helical" evidence="6">
    <location>
        <begin position="164"/>
        <end position="183"/>
    </location>
</feature>
<keyword evidence="8" id="KW-1185">Reference proteome</keyword>
<feature type="region of interest" description="Disordered" evidence="5">
    <location>
        <begin position="1"/>
        <end position="20"/>
    </location>
</feature>
<dbReference type="Pfam" id="PF07690">
    <property type="entry name" value="MFS_1"/>
    <property type="match status" value="1"/>
</dbReference>
<feature type="transmembrane region" description="Helical" evidence="6">
    <location>
        <begin position="395"/>
        <end position="412"/>
    </location>
</feature>
<keyword evidence="3 6" id="KW-0472">Membrane</keyword>
<dbReference type="AlphaFoldDB" id="A0AAV2IET0"/>
<dbReference type="PANTHER" id="PTHR23121">
    <property type="entry name" value="SODIUM-DEPENDENT GLUCOSE TRANSPORTER 1"/>
    <property type="match status" value="1"/>
</dbReference>
<feature type="transmembrane region" description="Helical" evidence="6">
    <location>
        <begin position="140"/>
        <end position="158"/>
    </location>
</feature>
<feature type="transmembrane region" description="Helical" evidence="6">
    <location>
        <begin position="113"/>
        <end position="133"/>
    </location>
</feature>
<feature type="transmembrane region" description="Helical" evidence="6">
    <location>
        <begin position="476"/>
        <end position="496"/>
    </location>
</feature>
<feature type="transmembrane region" description="Helical" evidence="6">
    <location>
        <begin position="444"/>
        <end position="464"/>
    </location>
</feature>
<accession>A0AAV2IET0</accession>
<dbReference type="Proteomes" id="UP001497497">
    <property type="component" value="Unassembled WGS sequence"/>
</dbReference>
<proteinExistence type="predicted"/>
<gene>
    <name evidence="7" type="ORF">GSLYS_00017539001</name>
</gene>
<dbReference type="SUPFAM" id="SSF103473">
    <property type="entry name" value="MFS general substrate transporter"/>
    <property type="match status" value="1"/>
</dbReference>
<evidence type="ECO:0000256" key="6">
    <source>
        <dbReference type="SAM" id="Phobius"/>
    </source>
</evidence>
<keyword evidence="1 6" id="KW-0812">Transmembrane</keyword>
<dbReference type="InterPro" id="IPR011701">
    <property type="entry name" value="MFS"/>
</dbReference>
<evidence type="ECO:0000256" key="2">
    <source>
        <dbReference type="ARBA" id="ARBA00022989"/>
    </source>
</evidence>
<keyword evidence="2 6" id="KW-1133">Transmembrane helix</keyword>
<name>A0AAV2IET0_LYMST</name>
<evidence type="ECO:0000313" key="8">
    <source>
        <dbReference type="Proteomes" id="UP001497497"/>
    </source>
</evidence>
<reference evidence="7 8" key="1">
    <citation type="submission" date="2024-04" db="EMBL/GenBank/DDBJ databases">
        <authorList>
            <consortium name="Genoscope - CEA"/>
            <person name="William W."/>
        </authorList>
    </citation>
    <scope>NUCLEOTIDE SEQUENCE [LARGE SCALE GENOMIC DNA]</scope>
</reference>